<evidence type="ECO:0000313" key="9">
    <source>
        <dbReference type="Proteomes" id="UP000016931"/>
    </source>
</evidence>
<dbReference type="PANTHER" id="PTHR22913">
    <property type="entry name" value="HYALURONAN SYNTHASE"/>
    <property type="match status" value="1"/>
</dbReference>
<reference evidence="8 9" key="1">
    <citation type="journal article" date="2012" name="PLoS Pathog.">
        <title>Diverse lifestyles and strategies of plant pathogenesis encoded in the genomes of eighteen Dothideomycetes fungi.</title>
        <authorList>
            <person name="Ohm R.A."/>
            <person name="Feau N."/>
            <person name="Henrissat B."/>
            <person name="Schoch C.L."/>
            <person name="Horwitz B.A."/>
            <person name="Barry K.W."/>
            <person name="Condon B.J."/>
            <person name="Copeland A.C."/>
            <person name="Dhillon B."/>
            <person name="Glaser F."/>
            <person name="Hesse C.N."/>
            <person name="Kosti I."/>
            <person name="LaButti K."/>
            <person name="Lindquist E.A."/>
            <person name="Lucas S."/>
            <person name="Salamov A.A."/>
            <person name="Bradshaw R.E."/>
            <person name="Ciuffetti L."/>
            <person name="Hamelin R.C."/>
            <person name="Kema G.H.J."/>
            <person name="Lawrence C."/>
            <person name="Scott J.A."/>
            <person name="Spatafora J.W."/>
            <person name="Turgeon B.G."/>
            <person name="de Wit P.J.G.M."/>
            <person name="Zhong S."/>
            <person name="Goodwin S.B."/>
            <person name="Grigoriev I.V."/>
        </authorList>
    </citation>
    <scope>NUCLEOTIDE SEQUENCE [LARGE SCALE GENOMIC DNA]</scope>
    <source>
        <strain evidence="8 9">SO2202</strain>
    </source>
</reference>
<evidence type="ECO:0000256" key="6">
    <source>
        <dbReference type="SAM" id="MobiDB-lite"/>
    </source>
</evidence>
<dbReference type="GeneID" id="27907140"/>
<accession>M3CYH4</accession>
<name>M3CYH4_SPHMS</name>
<keyword evidence="2" id="KW-1003">Cell membrane</keyword>
<dbReference type="OMA" id="KESQMDW"/>
<proteinExistence type="predicted"/>
<dbReference type="EMBL" id="KB456270">
    <property type="protein sequence ID" value="EMF08731.1"/>
    <property type="molecule type" value="Genomic_DNA"/>
</dbReference>
<gene>
    <name evidence="8" type="ORF">SEPMUDRAFT_72841</name>
</gene>
<evidence type="ECO:0000256" key="2">
    <source>
        <dbReference type="ARBA" id="ARBA00022475"/>
    </source>
</evidence>
<keyword evidence="7" id="KW-1133">Transmembrane helix</keyword>
<evidence type="ECO:0000256" key="7">
    <source>
        <dbReference type="SAM" id="Phobius"/>
    </source>
</evidence>
<feature type="transmembrane region" description="Helical" evidence="7">
    <location>
        <begin position="694"/>
        <end position="713"/>
    </location>
</feature>
<evidence type="ECO:0000256" key="4">
    <source>
        <dbReference type="ARBA" id="ARBA00022679"/>
    </source>
</evidence>
<protein>
    <submittedName>
        <fullName evidence="8">Glycosyltransferase family 2 protein</fullName>
    </submittedName>
</protein>
<keyword evidence="5 7" id="KW-0472">Membrane</keyword>
<evidence type="ECO:0000256" key="5">
    <source>
        <dbReference type="ARBA" id="ARBA00023136"/>
    </source>
</evidence>
<dbReference type="RefSeq" id="XP_016756852.1">
    <property type="nucleotide sequence ID" value="XM_016910003.1"/>
</dbReference>
<dbReference type="OrthoDB" id="9876900at2759"/>
<dbReference type="eggNOG" id="KOG2571">
    <property type="taxonomic scope" value="Eukaryota"/>
</dbReference>
<dbReference type="STRING" id="692275.M3CYH4"/>
<keyword evidence="3" id="KW-0328">Glycosyltransferase</keyword>
<dbReference type="AlphaFoldDB" id="M3CYH4"/>
<dbReference type="Proteomes" id="UP000016931">
    <property type="component" value="Unassembled WGS sequence"/>
</dbReference>
<dbReference type="HOGENOM" id="CLU_020762_0_0_1"/>
<dbReference type="GO" id="GO:0005886">
    <property type="term" value="C:plasma membrane"/>
    <property type="evidence" value="ECO:0007669"/>
    <property type="project" value="UniProtKB-SubCell"/>
</dbReference>
<evidence type="ECO:0000313" key="8">
    <source>
        <dbReference type="EMBL" id="EMF08731.1"/>
    </source>
</evidence>
<feature type="transmembrane region" description="Helical" evidence="7">
    <location>
        <begin position="667"/>
        <end position="688"/>
    </location>
</feature>
<dbReference type="GO" id="GO:0050501">
    <property type="term" value="F:hyaluronan synthase activity"/>
    <property type="evidence" value="ECO:0007669"/>
    <property type="project" value="TreeGrafter"/>
</dbReference>
<dbReference type="Pfam" id="PF13641">
    <property type="entry name" value="Glyco_tranf_2_3"/>
    <property type="match status" value="1"/>
</dbReference>
<feature type="compositionally biased region" description="Low complexity" evidence="6">
    <location>
        <begin position="50"/>
        <end position="69"/>
    </location>
</feature>
<comment type="subcellular location">
    <subcellularLocation>
        <location evidence="1">Cell membrane</location>
    </subcellularLocation>
</comment>
<keyword evidence="7" id="KW-0812">Transmembrane</keyword>
<keyword evidence="9" id="KW-1185">Reference proteome</keyword>
<evidence type="ECO:0000256" key="1">
    <source>
        <dbReference type="ARBA" id="ARBA00004236"/>
    </source>
</evidence>
<evidence type="ECO:0000256" key="3">
    <source>
        <dbReference type="ARBA" id="ARBA00022676"/>
    </source>
</evidence>
<sequence length="767" mass="85964">MEIADLIQPQQRLRSNVQLFSEKNQLQSTRSSRTALAGDDRHLTWYIEATPPSTRPTTPSGSVTSSSSCSSLNIGYCKGDEVNPRPLVSAQRLQSRFYESDDSICRAQGANIVKTPLESSHPGATTSVVPTAFDSTTVFDSPTRKPLVIDPFRAVFNVMFSLSLIGALIAGYAISLRVFDLGITSVGLYGTLFLIEYTTQVSCAIANRITVDRLAHRQAKKVRETEVSIAVVGYREDEQAWRHCLRSLQHQTLRPKCVIGVVDGDDEPDLSMANAFVDEFQSMAAPLIRLPILLSDLHRNTYFSNMPLDTRSLLAKAGSYLSGRYRPGHAEALALARQAVMNQVLEWDRKWSISSMEAVCFSQPHGHKRTAMFTAFSISLWALRTRDGVFTTDSDTLVQEDALDEMLTLLHSSPNIGGVTADVKIWNRAESLLTRLCAARYWFAFNIERACQSTWRCVGCLSGPMSMYRSCDLDTILGPWNLQTLGGKSTTFGDDRHLTNRLLALGLKTCYTHRTWCESESPTTFVRWISQQTRWSKSFFREAFWFPPSFAFHSPWLLLETTIQTLYPFILVATIFDLLFGSSNNQWRPLIWVIVMFGLALVKCIVALCISCDPWLLLFSTYSFIYFFGLLPTKLWALVTMNYTGWGTSARSSTERRREQSVWQRTFHVGHLAIWYIAIFVGLGFFISRLCGNLVFLSVGAVAFLLTIFLYWGSAEVVQCGVQIKKCLARIGVRRKSPSGAWAASAWAADSSLEKPPKAYLGRPESG</sequence>
<dbReference type="SUPFAM" id="SSF53448">
    <property type="entry name" value="Nucleotide-diphospho-sugar transferases"/>
    <property type="match status" value="1"/>
</dbReference>
<dbReference type="PANTHER" id="PTHR22913:SF12">
    <property type="entry name" value="MANNURONAN SYNTHASE"/>
    <property type="match status" value="1"/>
</dbReference>
<dbReference type="Gene3D" id="3.90.550.10">
    <property type="entry name" value="Spore Coat Polysaccharide Biosynthesis Protein SpsA, Chain A"/>
    <property type="match status" value="1"/>
</dbReference>
<dbReference type="GO" id="GO:0085029">
    <property type="term" value="P:extracellular matrix assembly"/>
    <property type="evidence" value="ECO:0007669"/>
    <property type="project" value="TreeGrafter"/>
</dbReference>
<feature type="transmembrane region" description="Helical" evidence="7">
    <location>
        <begin position="590"/>
        <end position="618"/>
    </location>
</feature>
<feature type="transmembrane region" description="Helical" evidence="7">
    <location>
        <begin position="154"/>
        <end position="174"/>
    </location>
</feature>
<dbReference type="GO" id="GO:0030213">
    <property type="term" value="P:hyaluronan biosynthetic process"/>
    <property type="evidence" value="ECO:0007669"/>
    <property type="project" value="TreeGrafter"/>
</dbReference>
<feature type="transmembrane region" description="Helical" evidence="7">
    <location>
        <begin position="624"/>
        <end position="646"/>
    </location>
</feature>
<organism evidence="8 9">
    <name type="scientific">Sphaerulina musiva (strain SO2202)</name>
    <name type="common">Poplar stem canker fungus</name>
    <name type="synonym">Septoria musiva</name>
    <dbReference type="NCBI Taxonomy" id="692275"/>
    <lineage>
        <taxon>Eukaryota</taxon>
        <taxon>Fungi</taxon>
        <taxon>Dikarya</taxon>
        <taxon>Ascomycota</taxon>
        <taxon>Pezizomycotina</taxon>
        <taxon>Dothideomycetes</taxon>
        <taxon>Dothideomycetidae</taxon>
        <taxon>Mycosphaerellales</taxon>
        <taxon>Mycosphaerellaceae</taxon>
        <taxon>Sphaerulina</taxon>
    </lineage>
</organism>
<dbReference type="InterPro" id="IPR029044">
    <property type="entry name" value="Nucleotide-diphossugar_trans"/>
</dbReference>
<feature type="region of interest" description="Disordered" evidence="6">
    <location>
        <begin position="49"/>
        <end position="69"/>
    </location>
</feature>
<feature type="transmembrane region" description="Helical" evidence="7">
    <location>
        <begin position="565"/>
        <end position="583"/>
    </location>
</feature>
<keyword evidence="4 8" id="KW-0808">Transferase</keyword>